<dbReference type="InterPro" id="IPR005225">
    <property type="entry name" value="Small_GTP-bd"/>
</dbReference>
<dbReference type="GO" id="GO:0003924">
    <property type="term" value="F:GTPase activity"/>
    <property type="evidence" value="ECO:0007669"/>
    <property type="project" value="InterPro"/>
</dbReference>
<dbReference type="PROSITE" id="PS51419">
    <property type="entry name" value="RAB"/>
    <property type="match status" value="1"/>
</dbReference>
<dbReference type="SMART" id="SM00175">
    <property type="entry name" value="RAB"/>
    <property type="match status" value="1"/>
</dbReference>
<feature type="binding site" evidence="16">
    <location>
        <position position="42"/>
    </location>
    <ligand>
        <name>Mg(2+)</name>
        <dbReference type="ChEBI" id="CHEBI:18420"/>
    </ligand>
</feature>
<feature type="binding site" evidence="15">
    <location>
        <position position="83"/>
    </location>
    <ligand>
        <name>GTP</name>
        <dbReference type="ChEBI" id="CHEBI:37565"/>
    </ligand>
</feature>
<accession>A0AAV7KFY9</accession>
<keyword evidence="13" id="KW-0966">Cell projection</keyword>
<keyword evidence="6" id="KW-0963">Cytoplasm</keyword>
<dbReference type="InterPro" id="IPR006689">
    <property type="entry name" value="Small_GTPase_ARF/SAR"/>
</dbReference>
<dbReference type="AlphaFoldDB" id="A0AAV7KFY9"/>
<dbReference type="Gene3D" id="3.40.50.300">
    <property type="entry name" value="P-loop containing nucleotide triphosphate hydrolases"/>
    <property type="match status" value="1"/>
</dbReference>
<dbReference type="Pfam" id="PF00025">
    <property type="entry name" value="Arf"/>
    <property type="match status" value="1"/>
</dbReference>
<evidence type="ECO:0000256" key="3">
    <source>
        <dbReference type="ARBA" id="ARBA00004522"/>
    </source>
</evidence>
<dbReference type="SMART" id="SM00177">
    <property type="entry name" value="ARF"/>
    <property type="match status" value="1"/>
</dbReference>
<evidence type="ECO:0000256" key="2">
    <source>
        <dbReference type="ARBA" id="ARBA00004430"/>
    </source>
</evidence>
<evidence type="ECO:0000313" key="18">
    <source>
        <dbReference type="EMBL" id="KAI6659261.1"/>
    </source>
</evidence>
<gene>
    <name evidence="18" type="ORF">LOD99_14934</name>
</gene>
<keyword evidence="19" id="KW-1185">Reference proteome</keyword>
<comment type="caution">
    <text evidence="18">The sequence shown here is derived from an EMBL/GenBank/DDBJ whole genome shotgun (WGS) entry which is preliminary data.</text>
</comment>
<evidence type="ECO:0000256" key="8">
    <source>
        <dbReference type="ARBA" id="ARBA00022741"/>
    </source>
</evidence>
<keyword evidence="10 15" id="KW-0342">GTP-binding</keyword>
<dbReference type="Proteomes" id="UP001165289">
    <property type="component" value="Unassembled WGS sequence"/>
</dbReference>
<evidence type="ECO:0000256" key="1">
    <source>
        <dbReference type="ARBA" id="ARBA00004120"/>
    </source>
</evidence>
<evidence type="ECO:0000256" key="9">
    <source>
        <dbReference type="ARBA" id="ARBA00022794"/>
    </source>
</evidence>
<feature type="binding site" evidence="16">
    <location>
        <position position="61"/>
    </location>
    <ligand>
        <name>Mg(2+)</name>
        <dbReference type="ChEBI" id="CHEBI:18420"/>
    </ligand>
</feature>
<evidence type="ECO:0000256" key="14">
    <source>
        <dbReference type="ARBA" id="ARBA00023288"/>
    </source>
</evidence>
<dbReference type="PROSITE" id="PS51417">
    <property type="entry name" value="ARF"/>
    <property type="match status" value="1"/>
</dbReference>
<keyword evidence="16" id="KW-0479">Metal-binding</keyword>
<proteinExistence type="inferred from homology"/>
<feature type="binding site" evidence="15">
    <location>
        <begin position="141"/>
        <end position="144"/>
    </location>
    <ligand>
        <name>GTP</name>
        <dbReference type="ChEBI" id="CHEBI:37565"/>
    </ligand>
</feature>
<dbReference type="NCBIfam" id="TIGR00231">
    <property type="entry name" value="small_GTP"/>
    <property type="match status" value="1"/>
</dbReference>
<organism evidence="18 19">
    <name type="scientific">Oopsacas minuta</name>
    <dbReference type="NCBI Taxonomy" id="111878"/>
    <lineage>
        <taxon>Eukaryota</taxon>
        <taxon>Metazoa</taxon>
        <taxon>Porifera</taxon>
        <taxon>Hexactinellida</taxon>
        <taxon>Hexasterophora</taxon>
        <taxon>Lyssacinosida</taxon>
        <taxon>Leucopsacidae</taxon>
        <taxon>Oopsacas</taxon>
    </lineage>
</organism>
<dbReference type="PRINTS" id="PR00328">
    <property type="entry name" value="SAR1GTPBP"/>
</dbReference>
<comment type="similarity">
    <text evidence="17">Belongs to the small GTPase superfamily. Arf family.</text>
</comment>
<evidence type="ECO:0000256" key="7">
    <source>
        <dbReference type="ARBA" id="ARBA00022707"/>
    </source>
</evidence>
<evidence type="ECO:0000313" key="19">
    <source>
        <dbReference type="Proteomes" id="UP001165289"/>
    </source>
</evidence>
<keyword evidence="16" id="KW-0460">Magnesium</keyword>
<dbReference type="GO" id="GO:0005525">
    <property type="term" value="F:GTP binding"/>
    <property type="evidence" value="ECO:0007669"/>
    <property type="project" value="UniProtKB-KW"/>
</dbReference>
<comment type="subcellular location">
    <subcellularLocation>
        <location evidence="3">Cell projection</location>
        <location evidence="3">Cilium membrane</location>
        <topology evidence="3">Peripheral membrane protein</topology>
        <orientation evidence="3">Cytoplasmic side</orientation>
    </subcellularLocation>
    <subcellularLocation>
        <location evidence="2">Cytoplasm</location>
        <location evidence="2">Cytoskeleton</location>
        <location evidence="2">Cilium axoneme</location>
    </subcellularLocation>
    <subcellularLocation>
        <location evidence="1">Cytoplasm</location>
        <location evidence="1">Cytoskeleton</location>
        <location evidence="1">Cilium basal body</location>
    </subcellularLocation>
</comment>
<dbReference type="PANTHER" id="PTHR11711">
    <property type="entry name" value="ADP RIBOSYLATION FACTOR-RELATED"/>
    <property type="match status" value="1"/>
</dbReference>
<evidence type="ECO:0000256" key="5">
    <source>
        <dbReference type="ARBA" id="ARBA00022475"/>
    </source>
</evidence>
<evidence type="ECO:0000256" key="13">
    <source>
        <dbReference type="ARBA" id="ARBA00023273"/>
    </source>
</evidence>
<keyword evidence="8 15" id="KW-0547">Nucleotide-binding</keyword>
<dbReference type="SMART" id="SM00178">
    <property type="entry name" value="SAR"/>
    <property type="match status" value="1"/>
</dbReference>
<evidence type="ECO:0000256" key="10">
    <source>
        <dbReference type="ARBA" id="ARBA00023134"/>
    </source>
</evidence>
<evidence type="ECO:0000256" key="11">
    <source>
        <dbReference type="ARBA" id="ARBA00023136"/>
    </source>
</evidence>
<keyword evidence="7" id="KW-0519">Myristate</keyword>
<dbReference type="GO" id="GO:0060170">
    <property type="term" value="C:ciliary membrane"/>
    <property type="evidence" value="ECO:0007669"/>
    <property type="project" value="UniProtKB-SubCell"/>
</dbReference>
<keyword evidence="5" id="KW-1003">Cell membrane</keyword>
<protein>
    <recommendedName>
        <fullName evidence="4">ADP-ribosylation factor-like protein 6</fullName>
    </recommendedName>
</protein>
<dbReference type="SUPFAM" id="SSF52540">
    <property type="entry name" value="P-loop containing nucleoside triphosphate hydrolases"/>
    <property type="match status" value="1"/>
</dbReference>
<dbReference type="InterPro" id="IPR027417">
    <property type="entry name" value="P-loop_NTPase"/>
</dbReference>
<reference evidence="18 19" key="1">
    <citation type="journal article" date="2023" name="BMC Biol.">
        <title>The compact genome of the sponge Oopsacas minuta (Hexactinellida) is lacking key metazoan core genes.</title>
        <authorList>
            <person name="Santini S."/>
            <person name="Schenkelaars Q."/>
            <person name="Jourda C."/>
            <person name="Duchesne M."/>
            <person name="Belahbib H."/>
            <person name="Rocher C."/>
            <person name="Selva M."/>
            <person name="Riesgo A."/>
            <person name="Vervoort M."/>
            <person name="Leys S.P."/>
            <person name="Kodjabachian L."/>
            <person name="Le Bivic A."/>
            <person name="Borchiellini C."/>
            <person name="Claverie J.M."/>
            <person name="Renard E."/>
        </authorList>
    </citation>
    <scope>NUCLEOTIDE SEQUENCE [LARGE SCALE GENOMIC DNA]</scope>
    <source>
        <strain evidence="18">SPO-2</strain>
    </source>
</reference>
<keyword evidence="9" id="KW-0970">Cilium biogenesis/degradation</keyword>
<keyword evidence="12" id="KW-0206">Cytoskeleton</keyword>
<evidence type="ECO:0000256" key="6">
    <source>
        <dbReference type="ARBA" id="ARBA00022490"/>
    </source>
</evidence>
<name>A0AAV7KFY9_9METZ</name>
<evidence type="ECO:0000256" key="16">
    <source>
        <dbReference type="PIRSR" id="PIRSR606689-2"/>
    </source>
</evidence>
<evidence type="ECO:0000256" key="4">
    <source>
        <dbReference type="ARBA" id="ARBA00019766"/>
    </source>
</evidence>
<sequence>MAGLERSRSTRPGLLNRLATFLGIKKKEAQILFVGLDNSGKSTLINFLKPDSYKRQEVVPTIGYSVEQFTAGRISFTVFDMSGQGKSRPLWEHYYRDAHAVVFVLDSTDRLRMEVAREELNNLLLHADVSTRKVPILFLANKMDCKDALGPIQVSVDMCLHEINLHSWHICATNAVTGEGVEEGILWLTEQIKHRL</sequence>
<dbReference type="GO" id="GO:0046872">
    <property type="term" value="F:metal ion binding"/>
    <property type="evidence" value="ECO:0007669"/>
    <property type="project" value="UniProtKB-KW"/>
</dbReference>
<feature type="binding site" evidence="15">
    <location>
        <begin position="35"/>
        <end position="42"/>
    </location>
    <ligand>
        <name>GTP</name>
        <dbReference type="ChEBI" id="CHEBI:37565"/>
    </ligand>
</feature>
<dbReference type="FunFam" id="3.40.50.300:FF:000457">
    <property type="entry name" value="ADP-ribosylation factor-like protein 6"/>
    <property type="match status" value="1"/>
</dbReference>
<keyword evidence="14" id="KW-0449">Lipoprotein</keyword>
<dbReference type="GO" id="GO:0030030">
    <property type="term" value="P:cell projection organization"/>
    <property type="evidence" value="ECO:0007669"/>
    <property type="project" value="UniProtKB-KW"/>
</dbReference>
<keyword evidence="11" id="KW-0472">Membrane</keyword>
<dbReference type="EMBL" id="JAKMXF010000066">
    <property type="protein sequence ID" value="KAI6659261.1"/>
    <property type="molecule type" value="Genomic_DNA"/>
</dbReference>
<dbReference type="InterPro" id="IPR024156">
    <property type="entry name" value="Small_GTPase_ARF"/>
</dbReference>
<evidence type="ECO:0000256" key="12">
    <source>
        <dbReference type="ARBA" id="ARBA00023212"/>
    </source>
</evidence>
<evidence type="ECO:0000256" key="17">
    <source>
        <dbReference type="RuleBase" id="RU003925"/>
    </source>
</evidence>
<dbReference type="GO" id="GO:0005930">
    <property type="term" value="C:axoneme"/>
    <property type="evidence" value="ECO:0007669"/>
    <property type="project" value="UniProtKB-SubCell"/>
</dbReference>
<evidence type="ECO:0000256" key="15">
    <source>
        <dbReference type="PIRSR" id="PIRSR606689-1"/>
    </source>
</evidence>